<dbReference type="InterPro" id="IPR025286">
    <property type="entry name" value="MOFRL_assoc_dom"/>
</dbReference>
<dbReference type="InterPro" id="IPR038614">
    <property type="entry name" value="GK_N_sf"/>
</dbReference>
<dbReference type="InterPro" id="IPR037035">
    <property type="entry name" value="GK-like_C_sf"/>
</dbReference>
<keyword evidence="4" id="KW-1185">Reference proteome</keyword>
<dbReference type="Pfam" id="PF05161">
    <property type="entry name" value="MOFRL"/>
    <property type="match status" value="1"/>
</dbReference>
<evidence type="ECO:0000259" key="1">
    <source>
        <dbReference type="Pfam" id="PF05161"/>
    </source>
</evidence>
<dbReference type="KEGG" id="lmd:METH_18395"/>
<dbReference type="SUPFAM" id="SSF82544">
    <property type="entry name" value="GckA/TtuD-like"/>
    <property type="match status" value="1"/>
</dbReference>
<protein>
    <submittedName>
        <fullName evidence="3">Hydroxypyruvate reductase</fullName>
    </submittedName>
</protein>
<dbReference type="AlphaFoldDB" id="V9VY89"/>
<dbReference type="OrthoDB" id="9766552at2"/>
<dbReference type="STRING" id="999552.METH_18395"/>
<dbReference type="RefSeq" id="WP_024091814.1">
    <property type="nucleotide sequence ID" value="NC_023135.1"/>
</dbReference>
<dbReference type="Proteomes" id="UP000018780">
    <property type="component" value="Chromosome"/>
</dbReference>
<evidence type="ECO:0000313" key="4">
    <source>
        <dbReference type="Proteomes" id="UP000018780"/>
    </source>
</evidence>
<feature type="domain" description="MOFRL-associated" evidence="2">
    <location>
        <begin position="8"/>
        <end position="235"/>
    </location>
</feature>
<gene>
    <name evidence="3" type="ORF">METH_18395</name>
</gene>
<organism evidence="3 4">
    <name type="scientific">Leisingera methylohalidivorans DSM 14336</name>
    <dbReference type="NCBI Taxonomy" id="999552"/>
    <lineage>
        <taxon>Bacteria</taxon>
        <taxon>Pseudomonadati</taxon>
        <taxon>Pseudomonadota</taxon>
        <taxon>Alphaproteobacteria</taxon>
        <taxon>Rhodobacterales</taxon>
        <taxon>Roseobacteraceae</taxon>
        <taxon>Leisingera</taxon>
    </lineage>
</organism>
<dbReference type="PATRIC" id="fig|999552.6.peg.3640"/>
<dbReference type="PANTHER" id="PTHR12227">
    <property type="entry name" value="GLYCERATE KINASE"/>
    <property type="match status" value="1"/>
</dbReference>
<evidence type="ECO:0000259" key="2">
    <source>
        <dbReference type="Pfam" id="PF13660"/>
    </source>
</evidence>
<sequence>MTGLLTTAKALFQAAVDRADPARALRAQLTASPLPALPEGGSNVLLAVGKAAVPMMREALDLIPGTAQALAITNPENHTEIPGAKVICGSHPVPDENSAAAGQAAIELAHALGPDDRLIALISGGGSALMVAPAPGLTLADKAAVNKLLLASGLDINEMNLIRQQLSDTKGGGLLRHAAPARVQAFILSDVIGDDLRAIASGPTVAPIGTRAQARETLQRAGIWDRAPEAVKAHLSATHEAPDALPPATNTLIGSNRHSLKAMMSAAAAEWGPKLVSHRLTGDVAEAAETVVKAAEAAPGNKPVALIFGGETTVQLTGTGLGGRNQELALRVAKLGAERLSGDWLFLSGGTDGRDGPTDAAGGIATPATWNAIKAAGQDPDALLANNDSNAALKAADALLMTGGTGTNVADVQIFLRRPG</sequence>
<dbReference type="InterPro" id="IPR007835">
    <property type="entry name" value="MOFRL"/>
</dbReference>
<dbReference type="GO" id="GO:0005737">
    <property type="term" value="C:cytoplasm"/>
    <property type="evidence" value="ECO:0007669"/>
    <property type="project" value="TreeGrafter"/>
</dbReference>
<dbReference type="InterPro" id="IPR039760">
    <property type="entry name" value="MOFRL_protein"/>
</dbReference>
<accession>V9VY89</accession>
<dbReference type="Gene3D" id="3.40.1480.10">
    <property type="entry name" value="MOFRL domain"/>
    <property type="match status" value="1"/>
</dbReference>
<evidence type="ECO:0000313" key="3">
    <source>
        <dbReference type="EMBL" id="AHD02320.1"/>
    </source>
</evidence>
<dbReference type="HOGENOM" id="CLU_032279_1_1_5"/>
<name>V9VY89_9RHOB</name>
<dbReference type="EMBL" id="CP006773">
    <property type="protein sequence ID" value="AHD02320.1"/>
    <property type="molecule type" value="Genomic_DNA"/>
</dbReference>
<reference evidence="3 4" key="1">
    <citation type="submission" date="2013-09" db="EMBL/GenBank/DDBJ databases">
        <authorList>
            <consortium name="DOE Joint Genome Institute"/>
            <person name="Klenk H.-P."/>
            <person name="Huntemann M."/>
            <person name="Han J."/>
            <person name="Chen A."/>
            <person name="Kyrpides N."/>
            <person name="Mavromatis K."/>
            <person name="Markowitz V."/>
            <person name="Palaniappan K."/>
            <person name="Ivanova N."/>
            <person name="Schaumberg A."/>
            <person name="Pati A."/>
            <person name="Liolios K."/>
            <person name="Nordberg H.P."/>
            <person name="Cantor M.N."/>
            <person name="Hua S.X."/>
            <person name="Woyke T."/>
        </authorList>
    </citation>
    <scope>NUCLEOTIDE SEQUENCE [LARGE SCALE GENOMIC DNA]</scope>
    <source>
        <strain evidence="3 4">DSM 14336</strain>
    </source>
</reference>
<feature type="domain" description="MOFRL" evidence="1">
    <location>
        <begin position="304"/>
        <end position="411"/>
    </location>
</feature>
<proteinExistence type="predicted"/>
<dbReference type="Pfam" id="PF13660">
    <property type="entry name" value="DUF4147"/>
    <property type="match status" value="1"/>
</dbReference>
<keyword evidence="3" id="KW-0670">Pyruvate</keyword>
<dbReference type="Gene3D" id="3.40.50.10180">
    <property type="entry name" value="Glycerate kinase, MOFRL-like N-terminal domain"/>
    <property type="match status" value="1"/>
</dbReference>
<dbReference type="GO" id="GO:0008887">
    <property type="term" value="F:glycerate kinase activity"/>
    <property type="evidence" value="ECO:0007669"/>
    <property type="project" value="InterPro"/>
</dbReference>
<dbReference type="PANTHER" id="PTHR12227:SF0">
    <property type="entry name" value="GLYCERATE KINASE"/>
    <property type="match status" value="1"/>
</dbReference>